<dbReference type="SUPFAM" id="SSF50630">
    <property type="entry name" value="Acid proteases"/>
    <property type="match status" value="1"/>
</dbReference>
<dbReference type="OrthoDB" id="2433466at2759"/>
<dbReference type="CDD" id="cd00303">
    <property type="entry name" value="retropepsin_like"/>
    <property type="match status" value="1"/>
</dbReference>
<reference evidence="2" key="1">
    <citation type="submission" date="2017-01" db="EMBL/GenBank/DDBJ databases">
        <authorList>
            <person name="Wang Y."/>
            <person name="White M."/>
            <person name="Kvist S."/>
            <person name="Moncalvo J.-M."/>
        </authorList>
    </citation>
    <scope>NUCLEOTIDE SEQUENCE [LARGE SCALE GENOMIC DNA]</scope>
    <source>
        <strain evidence="2">COL-18-3</strain>
    </source>
</reference>
<dbReference type="EMBL" id="LSSK01000150">
    <property type="protein sequence ID" value="OMH84773.1"/>
    <property type="molecule type" value="Genomic_DNA"/>
</dbReference>
<name>A0A1R1PV15_ZANCU</name>
<sequence length="170" mass="18778">MSITTIIDTGAACSVLDAKIAQKLGIKPDINTNECIITADGGRHKPLGKVGDLPINLANVVFGSEVLVMNLPNNVLILGMDWLSRYNAQLDLKAKNITITNNNNRIILPLHMNESTTERKQNYGITDLERFGIGKESKVIYKLTNMTDAILEEVIKKYADQQVNESINLP</sequence>
<dbReference type="Pfam" id="PF08284">
    <property type="entry name" value="RVP_2"/>
    <property type="match status" value="1"/>
</dbReference>
<protein>
    <submittedName>
        <fullName evidence="1">DNA damage-inducible protein 1</fullName>
    </submittedName>
</protein>
<dbReference type="Proteomes" id="UP000188320">
    <property type="component" value="Unassembled WGS sequence"/>
</dbReference>
<evidence type="ECO:0000313" key="1">
    <source>
        <dbReference type="EMBL" id="OMH84773.1"/>
    </source>
</evidence>
<keyword evidence="2" id="KW-1185">Reference proteome</keyword>
<proteinExistence type="predicted"/>
<dbReference type="AlphaFoldDB" id="A0A1R1PV15"/>
<gene>
    <name evidence="1" type="ORF">AX774_g1694</name>
</gene>
<dbReference type="Gene3D" id="2.40.70.10">
    <property type="entry name" value="Acid Proteases"/>
    <property type="match status" value="1"/>
</dbReference>
<evidence type="ECO:0000313" key="2">
    <source>
        <dbReference type="Proteomes" id="UP000188320"/>
    </source>
</evidence>
<dbReference type="InterPro" id="IPR021109">
    <property type="entry name" value="Peptidase_aspartic_dom_sf"/>
</dbReference>
<accession>A0A1R1PV15</accession>
<organism evidence="1 2">
    <name type="scientific">Zancudomyces culisetae</name>
    <name type="common">Gut fungus</name>
    <name type="synonym">Smittium culisetae</name>
    <dbReference type="NCBI Taxonomy" id="1213189"/>
    <lineage>
        <taxon>Eukaryota</taxon>
        <taxon>Fungi</taxon>
        <taxon>Fungi incertae sedis</taxon>
        <taxon>Zoopagomycota</taxon>
        <taxon>Kickxellomycotina</taxon>
        <taxon>Harpellomycetes</taxon>
        <taxon>Harpellales</taxon>
        <taxon>Legeriomycetaceae</taxon>
        <taxon>Zancudomyces</taxon>
    </lineage>
</organism>
<comment type="caution">
    <text evidence="1">The sequence shown here is derived from an EMBL/GenBank/DDBJ whole genome shotgun (WGS) entry which is preliminary data.</text>
</comment>